<evidence type="ECO:0000313" key="3">
    <source>
        <dbReference type="Proteomes" id="UP001501721"/>
    </source>
</evidence>
<dbReference type="EMBL" id="BAAATL010000001">
    <property type="protein sequence ID" value="GAA2464854.1"/>
    <property type="molecule type" value="Genomic_DNA"/>
</dbReference>
<sequence length="783" mass="82269">MRDGRLRAVSAEEFVAQVAGEGGRGRVVEDQGGGQGETGGRAQPVAEFDGGERVEAGLAERTVRLEGALAGVAEHHGGPLAHQVQQDAHPVSRRGVEEASDQRGRGHLGAPRGPGAGFEGFAGLGYAVQQRAGARSGEGRDEAVPVHVRDGHGGLAAGQRGMQCGDRGERRDRAYAAPPQVVTGGAVGHAAVRPGAPGDGQRGQSLGPALFGEGVEEGVRGAVGALAAVAPDTGHRGEEHEGVQVLAVPGQLVQMERRVRLGAQYAVEAFGCERVDQAVVQYARRVHHGVHGVPGEQFGEGVAVGGIARGDRDPSAQLLQFRGEFGGAGGLGSSAADQHQVLGPGTGEPAGHMPAQRARAAGHEHGAARRPGRVRRCRAPRRAHEASYRHTGGAHGDLVLVALVQQAGQARQRAGVRFGGQVDEAAPELRLFQGDDPAQAPEPCGGGVGQRVRRAGRHRAAGQAPQRGLDPGVAEGLDEQHEPVEGVRPRVRQYRCRCEQDAVGPLALGLGQGSGERVAVGVLGHGERYECHAEFREPRAHRLGPRGLLGDHVQPGPRRSGSDRVGERLPGDPVAPAVGDGPLAPLTSPRGQLGCDHVQFGGLQPQERSERCRVLALDGVPELGVRRLREASGRRPGYVEPVALALEGVGGQVDAPGVREEGTPVNCGTADMEFGEGRDDGPRFRAVAAQYGDGDDVVRTALRHATEDTTGTDLHERPDTQLVQSPHTVRETNRLAHVPNPVRGRVRLGQPPCEVRNDRNPRLVEGQPADDLAELLQHRIHQR</sequence>
<dbReference type="Proteomes" id="UP001501721">
    <property type="component" value="Unassembled WGS sequence"/>
</dbReference>
<gene>
    <name evidence="2" type="ORF">GCM10010422_01690</name>
</gene>
<keyword evidence="3" id="KW-1185">Reference proteome</keyword>
<feature type="region of interest" description="Disordered" evidence="1">
    <location>
        <begin position="458"/>
        <end position="484"/>
    </location>
</feature>
<feature type="compositionally biased region" description="Basic residues" evidence="1">
    <location>
        <begin position="368"/>
        <end position="379"/>
    </location>
</feature>
<feature type="region of interest" description="Disordered" evidence="1">
    <location>
        <begin position="21"/>
        <end position="45"/>
    </location>
</feature>
<reference evidence="3" key="1">
    <citation type="journal article" date="2019" name="Int. J. Syst. Evol. Microbiol.">
        <title>The Global Catalogue of Microorganisms (GCM) 10K type strain sequencing project: providing services to taxonomists for standard genome sequencing and annotation.</title>
        <authorList>
            <consortium name="The Broad Institute Genomics Platform"/>
            <consortium name="The Broad Institute Genome Sequencing Center for Infectious Disease"/>
            <person name="Wu L."/>
            <person name="Ma J."/>
        </authorList>
    </citation>
    <scope>NUCLEOTIDE SEQUENCE [LARGE SCALE GENOMIC DNA]</scope>
    <source>
        <strain evidence="3">JCM 6923</strain>
    </source>
</reference>
<accession>A0ABP5XQD3</accession>
<protein>
    <submittedName>
        <fullName evidence="2">Uncharacterized protein</fullName>
    </submittedName>
</protein>
<feature type="compositionally biased region" description="Basic and acidic residues" evidence="1">
    <location>
        <begin position="560"/>
        <end position="570"/>
    </location>
</feature>
<proteinExistence type="predicted"/>
<feature type="compositionally biased region" description="Basic and acidic residues" evidence="1">
    <location>
        <begin position="94"/>
        <end position="104"/>
    </location>
</feature>
<feature type="region of interest" description="Disordered" evidence="1">
    <location>
        <begin position="83"/>
        <end position="108"/>
    </location>
</feature>
<evidence type="ECO:0000313" key="2">
    <source>
        <dbReference type="EMBL" id="GAA2464854.1"/>
    </source>
</evidence>
<feature type="region of interest" description="Disordered" evidence="1">
    <location>
        <begin position="542"/>
        <end position="590"/>
    </location>
</feature>
<evidence type="ECO:0000256" key="1">
    <source>
        <dbReference type="SAM" id="MobiDB-lite"/>
    </source>
</evidence>
<feature type="region of interest" description="Disordered" evidence="1">
    <location>
        <begin position="654"/>
        <end position="680"/>
    </location>
</feature>
<organism evidence="2 3">
    <name type="scientific">Streptomyces graminearus</name>
    <dbReference type="NCBI Taxonomy" id="284030"/>
    <lineage>
        <taxon>Bacteria</taxon>
        <taxon>Bacillati</taxon>
        <taxon>Actinomycetota</taxon>
        <taxon>Actinomycetes</taxon>
        <taxon>Kitasatosporales</taxon>
        <taxon>Streptomycetaceae</taxon>
        <taxon>Streptomyces</taxon>
    </lineage>
</organism>
<feature type="region of interest" description="Disordered" evidence="1">
    <location>
        <begin position="329"/>
        <end position="379"/>
    </location>
</feature>
<comment type="caution">
    <text evidence="2">The sequence shown here is derived from an EMBL/GenBank/DDBJ whole genome shotgun (WGS) entry which is preliminary data.</text>
</comment>
<name>A0ABP5XQD3_9ACTN</name>